<dbReference type="SMART" id="SM00317">
    <property type="entry name" value="SET"/>
    <property type="match status" value="1"/>
</dbReference>
<keyword evidence="1" id="KW-0489">Methyltransferase</keyword>
<dbReference type="GO" id="GO:0031507">
    <property type="term" value="P:heterochromatin formation"/>
    <property type="evidence" value="ECO:0007669"/>
    <property type="project" value="TreeGrafter"/>
</dbReference>
<evidence type="ECO:0000259" key="9">
    <source>
        <dbReference type="PROSITE" id="PS51633"/>
    </source>
</evidence>
<dbReference type="EMBL" id="DS572696">
    <property type="protein sequence ID" value="EGY17301.1"/>
    <property type="molecule type" value="Genomic_DNA"/>
</dbReference>
<dbReference type="KEGG" id="vda:VDAG_00983"/>
<feature type="compositionally biased region" description="Basic residues" evidence="7">
    <location>
        <begin position="1033"/>
        <end position="1049"/>
    </location>
</feature>
<dbReference type="STRING" id="498257.G2WT60"/>
<dbReference type="GO" id="GO:0140951">
    <property type="term" value="F:histone H3K27 trimethyltransferase activity"/>
    <property type="evidence" value="ECO:0007669"/>
    <property type="project" value="UniProtKB-EC"/>
</dbReference>
<gene>
    <name evidence="10" type="ORF">VDAG_00983</name>
</gene>
<evidence type="ECO:0000259" key="8">
    <source>
        <dbReference type="PROSITE" id="PS50280"/>
    </source>
</evidence>
<evidence type="ECO:0000256" key="1">
    <source>
        <dbReference type="ARBA" id="ARBA00022603"/>
    </source>
</evidence>
<dbReference type="InterPro" id="IPR040968">
    <property type="entry name" value="EZH2_MCSS_fung"/>
</dbReference>
<evidence type="ECO:0000256" key="2">
    <source>
        <dbReference type="ARBA" id="ARBA00022679"/>
    </source>
</evidence>
<dbReference type="PROSITE" id="PS50280">
    <property type="entry name" value="SET"/>
    <property type="match status" value="1"/>
</dbReference>
<keyword evidence="11" id="KW-1185">Reference proteome</keyword>
<keyword evidence="2" id="KW-0808">Transferase</keyword>
<dbReference type="InterPro" id="IPR026489">
    <property type="entry name" value="CXC_dom"/>
</dbReference>
<feature type="compositionally biased region" description="Polar residues" evidence="7">
    <location>
        <begin position="1182"/>
        <end position="1201"/>
    </location>
</feature>
<dbReference type="OrthoDB" id="6141102at2759"/>
<feature type="compositionally biased region" description="Basic and acidic residues" evidence="7">
    <location>
        <begin position="98"/>
        <end position="128"/>
    </location>
</feature>
<evidence type="ECO:0000256" key="4">
    <source>
        <dbReference type="ARBA" id="ARBA00023015"/>
    </source>
</evidence>
<evidence type="ECO:0000256" key="7">
    <source>
        <dbReference type="SAM" id="MobiDB-lite"/>
    </source>
</evidence>
<dbReference type="Pfam" id="PF18600">
    <property type="entry name" value="Ezh2_MCSS_fung"/>
    <property type="match status" value="1"/>
</dbReference>
<keyword evidence="3" id="KW-0949">S-adenosyl-L-methionine</keyword>
<organism evidence="10 11">
    <name type="scientific">Verticillium dahliae (strain VdLs.17 / ATCC MYA-4575 / FGSC 10137)</name>
    <name type="common">Verticillium wilt</name>
    <dbReference type="NCBI Taxonomy" id="498257"/>
    <lineage>
        <taxon>Eukaryota</taxon>
        <taxon>Fungi</taxon>
        <taxon>Dikarya</taxon>
        <taxon>Ascomycota</taxon>
        <taxon>Pezizomycotina</taxon>
        <taxon>Sordariomycetes</taxon>
        <taxon>Hypocreomycetidae</taxon>
        <taxon>Glomerellales</taxon>
        <taxon>Plectosphaerellaceae</taxon>
        <taxon>Verticillium</taxon>
    </lineage>
</organism>
<feature type="compositionally biased region" description="Polar residues" evidence="7">
    <location>
        <begin position="199"/>
        <end position="223"/>
    </location>
</feature>
<dbReference type="Pfam" id="PF18264">
    <property type="entry name" value="preSET_CXC"/>
    <property type="match status" value="1"/>
</dbReference>
<evidence type="ECO:0000256" key="3">
    <source>
        <dbReference type="ARBA" id="ARBA00022691"/>
    </source>
</evidence>
<dbReference type="GeneID" id="20702446"/>
<dbReference type="SUPFAM" id="SSF82199">
    <property type="entry name" value="SET domain"/>
    <property type="match status" value="1"/>
</dbReference>
<feature type="compositionally biased region" description="Basic and acidic residues" evidence="7">
    <location>
        <begin position="1138"/>
        <end position="1150"/>
    </location>
</feature>
<dbReference type="eggNOG" id="KOG1079">
    <property type="taxonomic scope" value="Eukaryota"/>
</dbReference>
<dbReference type="Pfam" id="PF21509">
    <property type="entry name" value="Ezh2-like__CXC_fung"/>
    <property type="match status" value="1"/>
</dbReference>
<dbReference type="InterPro" id="IPR045318">
    <property type="entry name" value="EZH1/2-like"/>
</dbReference>
<dbReference type="Gene3D" id="2.170.270.10">
    <property type="entry name" value="SET domain"/>
    <property type="match status" value="1"/>
</dbReference>
<dbReference type="GO" id="GO:0003682">
    <property type="term" value="F:chromatin binding"/>
    <property type="evidence" value="ECO:0007669"/>
    <property type="project" value="TreeGrafter"/>
</dbReference>
<dbReference type="InterPro" id="IPR048360">
    <property type="entry name" value="Ezh2_CXC_fung"/>
</dbReference>
<dbReference type="Pfam" id="PF00856">
    <property type="entry name" value="SET"/>
    <property type="match status" value="1"/>
</dbReference>
<feature type="compositionally biased region" description="Acidic residues" evidence="7">
    <location>
        <begin position="1107"/>
        <end position="1128"/>
    </location>
</feature>
<evidence type="ECO:0000313" key="11">
    <source>
        <dbReference type="Proteomes" id="UP000001611"/>
    </source>
</evidence>
<dbReference type="InterPro" id="IPR046341">
    <property type="entry name" value="SET_dom_sf"/>
</dbReference>
<comment type="catalytic activity">
    <reaction evidence="6">
        <text>L-lysyl(27)-[histone H3] + 3 S-adenosyl-L-methionine = N(6),N(6),N(6)-trimethyl-L-lysyl(27)-[histone H3] + 3 S-adenosyl-L-homocysteine + 3 H(+)</text>
        <dbReference type="Rhea" id="RHEA:60292"/>
        <dbReference type="Rhea" id="RHEA-COMP:15535"/>
        <dbReference type="Rhea" id="RHEA-COMP:15548"/>
        <dbReference type="ChEBI" id="CHEBI:15378"/>
        <dbReference type="ChEBI" id="CHEBI:29969"/>
        <dbReference type="ChEBI" id="CHEBI:57856"/>
        <dbReference type="ChEBI" id="CHEBI:59789"/>
        <dbReference type="ChEBI" id="CHEBI:61961"/>
        <dbReference type="EC" id="2.1.1.356"/>
    </reaction>
</comment>
<feature type="region of interest" description="Disordered" evidence="7">
    <location>
        <begin position="199"/>
        <end position="251"/>
    </location>
</feature>
<feature type="domain" description="SET" evidence="8">
    <location>
        <begin position="862"/>
        <end position="987"/>
    </location>
</feature>
<feature type="compositionally biased region" description="Basic residues" evidence="7">
    <location>
        <begin position="1204"/>
        <end position="1213"/>
    </location>
</feature>
<proteinExistence type="predicted"/>
<reference evidence="10 11" key="1">
    <citation type="submission" date="2008-03" db="EMBL/GenBank/DDBJ databases">
        <title>The Genome Sequence of Verticillium dahliae VdLs.17.</title>
        <authorList>
            <consortium name="The Broad Institute Genome Sequencing Platform"/>
            <person name="Ma L.-J.J."/>
            <person name="Klosterman S.J."/>
            <person name="Subbarao K."/>
            <person name="Dobinson K."/>
            <person name="Veronese P."/>
            <person name="Kang S."/>
            <person name="Gold S.E."/>
            <person name="Young S."/>
            <person name="Jaffe D."/>
            <person name="Gnerre S."/>
            <person name="Berlin A."/>
            <person name="Heiman D."/>
            <person name="Hepburn T."/>
            <person name="Sykes S."/>
            <person name="Alvarado L."/>
            <person name="Kodira C.D."/>
            <person name="Lander E."/>
            <person name="Galagan J."/>
            <person name="Nusbaum C."/>
            <person name="Birren B."/>
        </authorList>
    </citation>
    <scope>NUCLEOTIDE SEQUENCE [LARGE SCALE GENOMIC DNA]</scope>
    <source>
        <strain evidence="11">VdLs.17 / ATCC MYA-4575 / FGSC 10137</strain>
    </source>
</reference>
<dbReference type="HOGENOM" id="CLU_004089_2_0_1"/>
<evidence type="ECO:0000256" key="6">
    <source>
        <dbReference type="ARBA" id="ARBA00048568"/>
    </source>
</evidence>
<dbReference type="OMA" id="AKIMLVN"/>
<dbReference type="PANTHER" id="PTHR45747:SF4">
    <property type="entry name" value="HISTONE-LYSINE N-METHYLTRANSFERASE E(Z)"/>
    <property type="match status" value="1"/>
</dbReference>
<feature type="region of interest" description="Disordered" evidence="7">
    <location>
        <begin position="84"/>
        <end position="131"/>
    </location>
</feature>
<dbReference type="PANTHER" id="PTHR45747">
    <property type="entry name" value="HISTONE-LYSINE N-METHYLTRANSFERASE E(Z)"/>
    <property type="match status" value="1"/>
</dbReference>
<dbReference type="Proteomes" id="UP000001611">
    <property type="component" value="Chromosome 1"/>
</dbReference>
<protein>
    <submittedName>
        <fullName evidence="10">SET domain-containing protein</fullName>
    </submittedName>
</protein>
<keyword evidence="5" id="KW-0804">Transcription</keyword>
<dbReference type="GO" id="GO:0005634">
    <property type="term" value="C:nucleus"/>
    <property type="evidence" value="ECO:0007669"/>
    <property type="project" value="TreeGrafter"/>
</dbReference>
<dbReference type="InParanoid" id="G2WT60"/>
<feature type="domain" description="CXC" evidence="9">
    <location>
        <begin position="734"/>
        <end position="847"/>
    </location>
</feature>
<evidence type="ECO:0000313" key="10">
    <source>
        <dbReference type="EMBL" id="EGY17301.1"/>
    </source>
</evidence>
<feature type="region of interest" description="Disordered" evidence="7">
    <location>
        <begin position="1"/>
        <end position="26"/>
    </location>
</feature>
<sequence length="1341" mass="150765">MSMKNGSPRREFGSSRANIHKNPEIHRLIDLTMDSTSEGGYSESDEPVFAVKDFLGPQRHRRVIMPPGNEVNGAKGHQAIVIDSSPPHVSHVNGSAPERSESRLESEPYESRSTPRYEGRHGSNDRWQLHPPNTYSHSFTDFRQASDKGHRRADVRDMLLIDKQGLVSSHLNMNHERHGSASPHMSTLAQQHVHTVSFPSPEGSNASLSISHTQSMNPTSASQAHKAPPFSRHSSHHMPASSHREGLSVGEKQTPGSFGMTTPSFDRQFHNGGGASIQHTPTEVGWTTGKIARALEERTQDLERFNQDLVAFTIKSVEPTEKRVLKGTDWFSCVKHDPVPVEVGNNDMIKIKVKHHGRSKKEQRTFHFMPICIKTERLRVPKYRFHHKEIARNVLTPNTMLKFVPHIRDLEANEERNYNLWLKELERMDASCGFQPMGTREQRVIRTAKKERTAMLALYLDYWLGKLAIPDCTRTTLIRHMASNQSDMAITPLQKSSLYGLHRDNGPADTPQAALSAKMFTEAFNQVFHDGVAPERAVSLRDILLLDKSVDDIVESKKTAKTATQDDAKSPEAFLETYAIMGCLICYSNSCEHGDYGENNEKRNFSLDCNGQLEQLLTKSRDAHEKNDADQTIIEPCSRECFILHGDGSSLGQAMAARETRPWSASNEALLKSLFSSIECSGRVRSKPQCMAAEILNRACWDVHRQLKKLDIQLPEDTRPELPRVKNLAWYDRHKKVLLGDWQEHTDTHDHRLRYVNDPCHHDGPCTAANGCKCVIFNVLCERFCRCTAECCAYKFTGCACAGSGKTCQQRNCICVQLNRECDPQLCGTCGVIERAHPDNRDNESIMETGCQNCALQRGHCKAVTPGKSQLDGCGYGLFTLEDIAQHEFVIEYTGELIMHDEGVRREARRGEVFDEGSFTSYVFSLLDSEGIWVDAAIYGNHSRYINHEQDTYNVEPKILYVNGEYRIRFSATRNIQAGEELFFNYGNNFPNLTKKMIKDKTAEEDGPVTSESLSVEPLPAKKTRVQGGSTRGRGRGGTRGRGRGRGVGRGRGGGRGQATKSEPKPVKRGRLSARKEAPQMPEEGMQAASDLAIPTEGRKRKRDLIEDSEEEEEEEEDYEPTTVDEESDNKTDTQVAEAEKGKQTRGDTRRRSRRRLESPVQDDDEETTEMNTPTRGRARQRQSASTSAGWLVNDSFNKQVTPLHKRRGRHPNKATEDVKSNGDSAKADDSPSQAKGRKSKSALKANTPRRGRDEADDCIDDNDMDNNDHDEAQATPTPVLRTRRSRRFVASDSDDEAMPFPGDTYVDEDSIGSRLSGGRSDSRSRRERKMPARYRDREIP</sequence>
<feature type="compositionally biased region" description="Basic and acidic residues" evidence="7">
    <location>
        <begin position="1321"/>
        <end position="1341"/>
    </location>
</feature>
<feature type="compositionally biased region" description="Acidic residues" evidence="7">
    <location>
        <begin position="1255"/>
        <end position="1266"/>
    </location>
</feature>
<dbReference type="GO" id="GO:0032259">
    <property type="term" value="P:methylation"/>
    <property type="evidence" value="ECO:0007669"/>
    <property type="project" value="UniProtKB-KW"/>
</dbReference>
<dbReference type="InterPro" id="IPR001214">
    <property type="entry name" value="SET_dom"/>
</dbReference>
<keyword evidence="4" id="KW-0805">Transcription regulation</keyword>
<accession>G2WT60</accession>
<name>G2WT60_VERDV</name>
<dbReference type="PROSITE" id="PS51633">
    <property type="entry name" value="CXC"/>
    <property type="match status" value="1"/>
</dbReference>
<evidence type="ECO:0000256" key="5">
    <source>
        <dbReference type="ARBA" id="ARBA00023163"/>
    </source>
</evidence>
<dbReference type="InterPro" id="IPR040595">
    <property type="entry name" value="EZH2_N"/>
</dbReference>
<feature type="region of interest" description="Disordered" evidence="7">
    <location>
        <begin position="1001"/>
        <end position="1341"/>
    </location>
</feature>
<dbReference type="RefSeq" id="XP_009648164.1">
    <property type="nucleotide sequence ID" value="XM_009649869.1"/>
</dbReference>
<dbReference type="Pfam" id="PF18601">
    <property type="entry name" value="EZH2_N"/>
    <property type="match status" value="1"/>
</dbReference>
<dbReference type="InterPro" id="IPR041355">
    <property type="entry name" value="Pre-SET_CXC"/>
</dbReference>
<feature type="compositionally biased region" description="Basic and acidic residues" evidence="7">
    <location>
        <begin position="1214"/>
        <end position="1230"/>
    </location>
</feature>